<dbReference type="InterPro" id="IPR016024">
    <property type="entry name" value="ARM-type_fold"/>
</dbReference>
<gene>
    <name evidence="2" type="ORF">A7L45_06385</name>
</gene>
<dbReference type="PANTHER" id="PTHR14911">
    <property type="entry name" value="THUMP DOMAIN-CONTAINING"/>
    <property type="match status" value="1"/>
</dbReference>
<accession>A0A1J0GEC3</accession>
<dbReference type="EMBL" id="CP015756">
    <property type="protein sequence ID" value="APC39721.1"/>
    <property type="molecule type" value="Genomic_DNA"/>
</dbReference>
<dbReference type="InterPro" id="IPR011989">
    <property type="entry name" value="ARM-like"/>
</dbReference>
<evidence type="ECO:0000313" key="3">
    <source>
        <dbReference type="Proteomes" id="UP000182569"/>
    </source>
</evidence>
<evidence type="ECO:0000259" key="1">
    <source>
        <dbReference type="Pfam" id="PF01170"/>
    </source>
</evidence>
<organism evidence="2 3">
    <name type="scientific">Clostridium estertheticum subsp. estertheticum</name>
    <dbReference type="NCBI Taxonomy" id="1552"/>
    <lineage>
        <taxon>Bacteria</taxon>
        <taxon>Bacillati</taxon>
        <taxon>Bacillota</taxon>
        <taxon>Clostridia</taxon>
        <taxon>Eubacteriales</taxon>
        <taxon>Clostridiaceae</taxon>
        <taxon>Clostridium</taxon>
    </lineage>
</organism>
<dbReference type="Proteomes" id="UP000182569">
    <property type="component" value="Chromosome"/>
</dbReference>
<dbReference type="Pfam" id="PF13646">
    <property type="entry name" value="HEAT_2"/>
    <property type="match status" value="1"/>
</dbReference>
<evidence type="ECO:0000313" key="2">
    <source>
        <dbReference type="EMBL" id="APC39721.1"/>
    </source>
</evidence>
<dbReference type="SUPFAM" id="SSF48371">
    <property type="entry name" value="ARM repeat"/>
    <property type="match status" value="1"/>
</dbReference>
<dbReference type="RefSeq" id="WP_071612015.1">
    <property type="nucleotide sequence ID" value="NZ_CP015756.1"/>
</dbReference>
<dbReference type="GO" id="GO:0030488">
    <property type="term" value="P:tRNA methylation"/>
    <property type="evidence" value="ECO:0007669"/>
    <property type="project" value="TreeGrafter"/>
</dbReference>
<name>A0A1J0GEC3_9CLOT</name>
<keyword evidence="3" id="KW-1185">Reference proteome</keyword>
<feature type="domain" description="Ribosomal RNA large subunit methyltransferase K/L-like methyltransferase" evidence="1">
    <location>
        <begin position="370"/>
        <end position="530"/>
    </location>
</feature>
<dbReference type="Gene3D" id="3.40.50.150">
    <property type="entry name" value="Vaccinia Virus protein VP39"/>
    <property type="match status" value="1"/>
</dbReference>
<dbReference type="AlphaFoldDB" id="A0A1J0GEC3"/>
<dbReference type="OrthoDB" id="1637728at2"/>
<dbReference type="KEGG" id="ceu:A7L45_06385"/>
<dbReference type="InterPro" id="IPR029063">
    <property type="entry name" value="SAM-dependent_MTases_sf"/>
</dbReference>
<sequence>MIDINDKLEVNNKITILLENLKTSDDKQRSAIINKLSLDYNNAIPLLWSKIITEDDPRTLLSVMRDILKKEKPKGMFKRTIGNSKEKLIAFLSHPDPKVRKNVCGVIGELADPAYLEGLYNAYNAEEKLFVRYSYVLAIGNCGSAIDAEKLKEMFEEVVHNEQISKDNNSLITTNKHINEEKLALTRAIDKLSPTARHEFKGFNTPVPMLLTIMNYQYQLTLAELDEKLIEGRLINDGILICENDLDKIYSCRTFYELLYPLGDCSDVLFDYKIIAAEIMNADIVGFLNDCHDNESNSPFGYRIEFKTMDSNRDRSDFVKNLSRELDAISSGTLRNSPSSYEVEIRILEKDNLCNVYIKLYSFKDDRFNYRKNDLATSINPVTAAIVIKSIEQWLEPNAKVIDPFCGAGTMLIERSKLEQFESLTGIDIFRTAITAATINSKLANVDIELIADDTLEFIPYTLYDELITNMPFDNKSTTHNKYADLYNSFIAKIPKLVKSNGMAFVYTIEKELFRDILLDNDQLELLKEIKIESGRLTPHVFVLRVK</sequence>
<dbReference type="STRING" id="1552.A7L45_06385"/>
<keyword evidence="2" id="KW-0489">Methyltransferase</keyword>
<protein>
    <submittedName>
        <fullName evidence="2">RNA methyltransferase</fullName>
    </submittedName>
</protein>
<dbReference type="SUPFAM" id="SSF53335">
    <property type="entry name" value="S-adenosyl-L-methionine-dependent methyltransferases"/>
    <property type="match status" value="1"/>
</dbReference>
<dbReference type="Gene3D" id="1.25.10.10">
    <property type="entry name" value="Leucine-rich Repeat Variant"/>
    <property type="match status" value="1"/>
</dbReference>
<keyword evidence="2" id="KW-0808">Transferase</keyword>
<dbReference type="PANTHER" id="PTHR14911:SF13">
    <property type="entry name" value="TRNA (GUANINE(6)-N2)-METHYLTRANSFERASE THUMP3"/>
    <property type="match status" value="1"/>
</dbReference>
<reference evidence="3" key="1">
    <citation type="journal article" date="2016" name="Front. Microbiol.">
        <title>Complete Genome Sequence of Clostridium estertheticum DSM 8809, a Microbe Identified in Spoiled Vacuum Packed Beef.</title>
        <authorList>
            <person name="Yu Z."/>
            <person name="Gunn L."/>
            <person name="Brennan E."/>
            <person name="Reid R."/>
            <person name="Wall P.G."/>
            <person name="Gaora O.P."/>
            <person name="Hurley D."/>
            <person name="Bolton D."/>
            <person name="Fanning S."/>
        </authorList>
    </citation>
    <scope>NUCLEOTIDE SEQUENCE [LARGE SCALE GENOMIC DNA]</scope>
    <source>
        <strain evidence="3">DSM 8809</strain>
    </source>
</reference>
<proteinExistence type="predicted"/>
<dbReference type="InterPro" id="IPR000241">
    <property type="entry name" value="RlmKL-like_Mtase"/>
</dbReference>
<dbReference type="GO" id="GO:0016423">
    <property type="term" value="F:tRNA (guanine) methyltransferase activity"/>
    <property type="evidence" value="ECO:0007669"/>
    <property type="project" value="TreeGrafter"/>
</dbReference>
<dbReference type="Pfam" id="PF01170">
    <property type="entry name" value="UPF0020"/>
    <property type="match status" value="1"/>
</dbReference>